<keyword evidence="4 5" id="KW-0472">Membrane</keyword>
<feature type="transmembrane region" description="Helical" evidence="5">
    <location>
        <begin position="31"/>
        <end position="53"/>
    </location>
</feature>
<dbReference type="Gene3D" id="1.20.1720.10">
    <property type="entry name" value="Multidrug resistance protein D"/>
    <property type="match status" value="1"/>
</dbReference>
<feature type="transmembrane region" description="Helical" evidence="5">
    <location>
        <begin position="149"/>
        <end position="171"/>
    </location>
</feature>
<dbReference type="PANTHER" id="PTHR42718:SF23">
    <property type="entry name" value="MAJOR FACILITATOR SUPERFAMILY (MFS) PROFILE DOMAIN-CONTAINING PROTEIN"/>
    <property type="match status" value="1"/>
</dbReference>
<evidence type="ECO:0000313" key="8">
    <source>
        <dbReference type="Proteomes" id="UP001521222"/>
    </source>
</evidence>
<dbReference type="PANTHER" id="PTHR42718">
    <property type="entry name" value="MAJOR FACILITATOR SUPERFAMILY MULTIDRUG TRANSPORTER MFSC"/>
    <property type="match status" value="1"/>
</dbReference>
<dbReference type="EMBL" id="JAKIXB020000006">
    <property type="protein sequence ID" value="KAL1607479.1"/>
    <property type="molecule type" value="Genomic_DNA"/>
</dbReference>
<feature type="transmembrane region" description="Helical" evidence="5">
    <location>
        <begin position="261"/>
        <end position="284"/>
    </location>
</feature>
<feature type="transmembrane region" description="Helical" evidence="5">
    <location>
        <begin position="60"/>
        <end position="79"/>
    </location>
</feature>
<dbReference type="Gene3D" id="1.20.1250.20">
    <property type="entry name" value="MFS general substrate transporter like domains"/>
    <property type="match status" value="1"/>
</dbReference>
<name>A0ABR3RSR2_9PLEO</name>
<accession>A0ABR3RSR2</accession>
<evidence type="ECO:0000256" key="4">
    <source>
        <dbReference type="ARBA" id="ARBA00023136"/>
    </source>
</evidence>
<dbReference type="PROSITE" id="PS50850">
    <property type="entry name" value="MFS"/>
    <property type="match status" value="1"/>
</dbReference>
<organism evidence="7 8">
    <name type="scientific">Nothophoma quercina</name>
    <dbReference type="NCBI Taxonomy" id="749835"/>
    <lineage>
        <taxon>Eukaryota</taxon>
        <taxon>Fungi</taxon>
        <taxon>Dikarya</taxon>
        <taxon>Ascomycota</taxon>
        <taxon>Pezizomycotina</taxon>
        <taxon>Dothideomycetes</taxon>
        <taxon>Pleosporomycetidae</taxon>
        <taxon>Pleosporales</taxon>
        <taxon>Pleosporineae</taxon>
        <taxon>Didymellaceae</taxon>
        <taxon>Nothophoma</taxon>
    </lineage>
</organism>
<feature type="transmembrane region" description="Helical" evidence="5">
    <location>
        <begin position="85"/>
        <end position="110"/>
    </location>
</feature>
<feature type="transmembrane region" description="Helical" evidence="5">
    <location>
        <begin position="352"/>
        <end position="375"/>
    </location>
</feature>
<dbReference type="InterPro" id="IPR020846">
    <property type="entry name" value="MFS_dom"/>
</dbReference>
<evidence type="ECO:0000256" key="1">
    <source>
        <dbReference type="ARBA" id="ARBA00004141"/>
    </source>
</evidence>
<keyword evidence="2 5" id="KW-0812">Transmembrane</keyword>
<evidence type="ECO:0000259" key="6">
    <source>
        <dbReference type="PROSITE" id="PS50850"/>
    </source>
</evidence>
<dbReference type="InterPro" id="IPR011701">
    <property type="entry name" value="MFS"/>
</dbReference>
<protein>
    <recommendedName>
        <fullName evidence="6">Major facilitator superfamily (MFS) profile domain-containing protein</fullName>
    </recommendedName>
</protein>
<feature type="transmembrane region" description="Helical" evidence="5">
    <location>
        <begin position="192"/>
        <end position="210"/>
    </location>
</feature>
<keyword evidence="3 5" id="KW-1133">Transmembrane helix</keyword>
<proteinExistence type="predicted"/>
<dbReference type="InterPro" id="IPR036259">
    <property type="entry name" value="MFS_trans_sf"/>
</dbReference>
<feature type="transmembrane region" description="Helical" evidence="5">
    <location>
        <begin position="430"/>
        <end position="452"/>
    </location>
</feature>
<comment type="subcellular location">
    <subcellularLocation>
        <location evidence="1">Membrane</location>
        <topology evidence="1">Multi-pass membrane protein</topology>
    </subcellularLocation>
</comment>
<feature type="transmembrane region" description="Helical" evidence="5">
    <location>
        <begin position="296"/>
        <end position="316"/>
    </location>
</feature>
<keyword evidence="8" id="KW-1185">Reference proteome</keyword>
<gene>
    <name evidence="7" type="ORF">SLS59_002447</name>
</gene>
<evidence type="ECO:0000256" key="5">
    <source>
        <dbReference type="SAM" id="Phobius"/>
    </source>
</evidence>
<feature type="domain" description="Major facilitator superfamily (MFS) profile" evidence="6">
    <location>
        <begin position="1"/>
        <end position="457"/>
    </location>
</feature>
<dbReference type="Pfam" id="PF07690">
    <property type="entry name" value="MFS_1"/>
    <property type="match status" value="1"/>
</dbReference>
<feature type="transmembrane region" description="Helical" evidence="5">
    <location>
        <begin position="387"/>
        <end position="410"/>
    </location>
</feature>
<dbReference type="Proteomes" id="UP001521222">
    <property type="component" value="Unassembled WGS sequence"/>
</dbReference>
<evidence type="ECO:0000256" key="2">
    <source>
        <dbReference type="ARBA" id="ARBA00022692"/>
    </source>
</evidence>
<evidence type="ECO:0000256" key="3">
    <source>
        <dbReference type="ARBA" id="ARBA00022989"/>
    </source>
</evidence>
<reference evidence="7 8" key="1">
    <citation type="submission" date="2024-02" db="EMBL/GenBank/DDBJ databases">
        <title>De novo assembly and annotation of 12 fungi associated with fruit tree decline syndrome in Ontario, Canada.</title>
        <authorList>
            <person name="Sulman M."/>
            <person name="Ellouze W."/>
            <person name="Ilyukhin E."/>
        </authorList>
    </citation>
    <scope>NUCLEOTIDE SEQUENCE [LARGE SCALE GENOMIC DNA]</scope>
    <source>
        <strain evidence="7 8">M97-236</strain>
    </source>
</reference>
<comment type="caution">
    <text evidence="7">The sequence shown here is derived from an EMBL/GenBank/DDBJ whole genome shotgun (WGS) entry which is preliminary data.</text>
</comment>
<dbReference type="SUPFAM" id="SSF103473">
    <property type="entry name" value="MFS general substrate transporter"/>
    <property type="match status" value="1"/>
</dbReference>
<sequence>MAVAMTSFLTGSITVMSSFAARDLGMTNAQVTWMNAATSLSAGALLLFFGSIADLFGRKAMFVGSMFLFSILCLGAGFAKDGITLDVLCGVGGIFSASVVPPAQGMLGTVYERPSKRKNRAFGCFSAGNPLGFVFGTILAGLFTQIFNWRAGFFLIAITYFVTSVVAALTVPSDTLPKRTLDKETLRKLDPLGTGLTIAGIGMFCAALSLAGDAPDGWKTPYVLVLLILGLLLMAAFVVWELKYPYAIVDMNVFKDRDFSLLILILSAGFLGFPVFSFWLALYFQTELGYNALMTGVHMLPMVVVGLLANLVAALIQHKVSNKRIMGIGAWAYVASFILAAVQRYGDSYWAFSFPALCLCVVGADFQFVVANMYVLSSMPANKQSIAGSLLQTLTRLCTAVGYGIATAIFDAVERNPPKSGYYGNNVVAPFAGVFWFSAGVAFIGVVFVPFLRVTTQGHKGDTGRVKQASVEDPTDSALALDDGHAVVAANEKNGHVDVGRSAEAS</sequence>
<feature type="transmembrane region" description="Helical" evidence="5">
    <location>
        <begin position="222"/>
        <end position="240"/>
    </location>
</feature>
<feature type="transmembrane region" description="Helical" evidence="5">
    <location>
        <begin position="122"/>
        <end position="143"/>
    </location>
</feature>
<feature type="transmembrane region" description="Helical" evidence="5">
    <location>
        <begin position="328"/>
        <end position="346"/>
    </location>
</feature>
<evidence type="ECO:0000313" key="7">
    <source>
        <dbReference type="EMBL" id="KAL1607479.1"/>
    </source>
</evidence>